<proteinExistence type="predicted"/>
<organism evidence="1 2">
    <name type="scientific">Rhodococcus rhodnii LMG 5362</name>
    <dbReference type="NCBI Taxonomy" id="1273125"/>
    <lineage>
        <taxon>Bacteria</taxon>
        <taxon>Bacillati</taxon>
        <taxon>Actinomycetota</taxon>
        <taxon>Actinomycetes</taxon>
        <taxon>Mycobacteriales</taxon>
        <taxon>Nocardiaceae</taxon>
        <taxon>Rhodococcus</taxon>
    </lineage>
</organism>
<dbReference type="PANTHER" id="PTHR34071:SF2">
    <property type="entry name" value="FLAVIN-NUCLEOTIDE-BINDING PROTEIN"/>
    <property type="match status" value="1"/>
</dbReference>
<evidence type="ECO:0008006" key="3">
    <source>
        <dbReference type="Google" id="ProtNLM"/>
    </source>
</evidence>
<dbReference type="PATRIC" id="fig|1273125.3.peg.1336"/>
<name>R7WPL8_9NOCA</name>
<evidence type="ECO:0000313" key="1">
    <source>
        <dbReference type="EMBL" id="EOM77261.1"/>
    </source>
</evidence>
<dbReference type="EMBL" id="APMY01000049">
    <property type="protein sequence ID" value="EOM77261.1"/>
    <property type="molecule type" value="Genomic_DNA"/>
</dbReference>
<dbReference type="Pfam" id="PF12900">
    <property type="entry name" value="Pyridox_ox_2"/>
    <property type="match status" value="1"/>
</dbReference>
<dbReference type="InterPro" id="IPR024747">
    <property type="entry name" value="Pyridox_Oxase-rel"/>
</dbReference>
<dbReference type="AlphaFoldDB" id="R7WPL8"/>
<dbReference type="SUPFAM" id="SSF50475">
    <property type="entry name" value="FMN-binding split barrel"/>
    <property type="match status" value="1"/>
</dbReference>
<dbReference type="Proteomes" id="UP000013525">
    <property type="component" value="Unassembled WGS sequence"/>
</dbReference>
<protein>
    <recommendedName>
        <fullName evidence="3">Pyridoxamine 5'-phosphate oxidase family protein</fullName>
    </recommendedName>
</protein>
<evidence type="ECO:0000313" key="2">
    <source>
        <dbReference type="Proteomes" id="UP000013525"/>
    </source>
</evidence>
<comment type="caution">
    <text evidence="1">The sequence shown here is derived from an EMBL/GenBank/DDBJ whole genome shotgun (WGS) entry which is preliminary data.</text>
</comment>
<sequence length="232" mass="24460">MGEDHRMTTESRPEHVRRHAERAATDRASLHRILDAQCVGTLATTWDGEPWLVPMLYARVGERIVVHGSTGAGALGAIARGAPAAFSVMALDAIVVAPTLFASSANYRSAVVHGTAEVLRGEQAREAIDAISDAILPGRSGEVRTHTRKELAGTTVLALSIDRFTVKVRQGPPSEPDPEDRGAWAGTVPLRTAAANPVPAPWVNDGTPVPASVRALAGRAHPIDSADEVSLP</sequence>
<dbReference type="Gene3D" id="2.30.110.10">
    <property type="entry name" value="Electron Transport, Fmn-binding Protein, Chain A"/>
    <property type="match status" value="1"/>
</dbReference>
<dbReference type="InterPro" id="IPR012349">
    <property type="entry name" value="Split_barrel_FMN-bd"/>
</dbReference>
<keyword evidence="2" id="KW-1185">Reference proteome</keyword>
<reference evidence="1 2" key="1">
    <citation type="journal article" date="2013" name="Genome Announc.">
        <title>Draft Genome Sequence of Rhodococcus rhodnii Strain LMG5362, a Symbiont of Rhodnius prolixus (Hemiptera, Reduviidae, Triatominae), the Principle Vector of Trypanosoma cruzi.</title>
        <authorList>
            <person name="Pachebat J.A."/>
            <person name="van Keulen G."/>
            <person name="Whitten M.M."/>
            <person name="Girdwood S."/>
            <person name="Del Sol R."/>
            <person name="Dyson P.J."/>
            <person name="Facey P.D."/>
        </authorList>
    </citation>
    <scope>NUCLEOTIDE SEQUENCE [LARGE SCALE GENOMIC DNA]</scope>
    <source>
        <strain evidence="1 2">LMG 5362</strain>
    </source>
</reference>
<gene>
    <name evidence="1" type="ORF">Rrhod_1383</name>
</gene>
<dbReference type="PANTHER" id="PTHR34071">
    <property type="entry name" value="5-NITROIMIDAZOLE ANTIBIOTICS RESISTANCE PROTEIN, NIMA-FAMILY-RELATED PROTEIN-RELATED"/>
    <property type="match status" value="1"/>
</dbReference>
<accession>R7WPL8</accession>
<dbReference type="eggNOG" id="COG3467">
    <property type="taxonomic scope" value="Bacteria"/>
</dbReference>